<dbReference type="Gene3D" id="2.60.40.1180">
    <property type="entry name" value="Golgi alpha-mannosidase II"/>
    <property type="match status" value="1"/>
</dbReference>
<accession>A0A2G5DBI6</accession>
<dbReference type="EMBL" id="KZ305041">
    <property type="protein sequence ID" value="PIA40881.1"/>
    <property type="molecule type" value="Genomic_DNA"/>
</dbReference>
<organism evidence="2 3">
    <name type="scientific">Aquilegia coerulea</name>
    <name type="common">Rocky mountain columbine</name>
    <dbReference type="NCBI Taxonomy" id="218851"/>
    <lineage>
        <taxon>Eukaryota</taxon>
        <taxon>Viridiplantae</taxon>
        <taxon>Streptophyta</taxon>
        <taxon>Embryophyta</taxon>
        <taxon>Tracheophyta</taxon>
        <taxon>Spermatophyta</taxon>
        <taxon>Magnoliopsida</taxon>
        <taxon>Ranunculales</taxon>
        <taxon>Ranunculaceae</taxon>
        <taxon>Thalictroideae</taxon>
        <taxon>Aquilegia</taxon>
    </lineage>
</organism>
<name>A0A2G5DBI6_AQUCA</name>
<dbReference type="Pfam" id="PF07748">
    <property type="entry name" value="Glyco_hydro_38C"/>
    <property type="match status" value="1"/>
</dbReference>
<keyword evidence="3" id="KW-1185">Reference proteome</keyword>
<dbReference type="InterPro" id="IPR011013">
    <property type="entry name" value="Gal_mutarotase_sf_dom"/>
</dbReference>
<dbReference type="InterPro" id="IPR013780">
    <property type="entry name" value="Glyco_hydro_b"/>
</dbReference>
<feature type="domain" description="Glycosyl hydrolase family 38 C-terminal" evidence="1">
    <location>
        <begin position="22"/>
        <end position="89"/>
    </location>
</feature>
<dbReference type="PANTHER" id="PTHR11607">
    <property type="entry name" value="ALPHA-MANNOSIDASE"/>
    <property type="match status" value="1"/>
</dbReference>
<dbReference type="Gene3D" id="2.70.98.30">
    <property type="entry name" value="Golgi alpha-mannosidase II, domain 4"/>
    <property type="match status" value="1"/>
</dbReference>
<dbReference type="PANTHER" id="PTHR11607:SF67">
    <property type="entry name" value="ALPHA-MANNOSIDASE"/>
    <property type="match status" value="1"/>
</dbReference>
<dbReference type="InterPro" id="IPR011682">
    <property type="entry name" value="Glyco_hydro_38_C"/>
</dbReference>
<dbReference type="AlphaFoldDB" id="A0A2G5DBI6"/>
<dbReference type="Proteomes" id="UP000230069">
    <property type="component" value="Unassembled WGS sequence"/>
</dbReference>
<dbReference type="GO" id="GO:0006013">
    <property type="term" value="P:mannose metabolic process"/>
    <property type="evidence" value="ECO:0007669"/>
    <property type="project" value="InterPro"/>
</dbReference>
<dbReference type="GO" id="GO:0030246">
    <property type="term" value="F:carbohydrate binding"/>
    <property type="evidence" value="ECO:0007669"/>
    <property type="project" value="InterPro"/>
</dbReference>
<dbReference type="SUPFAM" id="SSF74650">
    <property type="entry name" value="Galactose mutarotase-like"/>
    <property type="match status" value="2"/>
</dbReference>
<sequence length="148" mass="16566">MYPNHYILNFQVGPIPIDDGIGKEVATQITTTMKTNKTFYTDSNGRDFIKRINLGLYMEDSKTELSVLVDRSVGGSSLADGQMELMLHSYCPPSEVDLPHGKNLVIVVYNSLGWQREDIVRIPVSTTTLHFLNFCSASKRSAVFEFNG</sequence>
<evidence type="ECO:0000259" key="1">
    <source>
        <dbReference type="Pfam" id="PF07748"/>
    </source>
</evidence>
<proteinExistence type="predicted"/>
<evidence type="ECO:0000313" key="2">
    <source>
        <dbReference type="EMBL" id="PIA40881.1"/>
    </source>
</evidence>
<protein>
    <recommendedName>
        <fullName evidence="1">Glycosyl hydrolase family 38 C-terminal domain-containing protein</fullName>
    </recommendedName>
</protein>
<dbReference type="OrthoDB" id="2016903at2759"/>
<evidence type="ECO:0000313" key="3">
    <source>
        <dbReference type="Proteomes" id="UP000230069"/>
    </source>
</evidence>
<dbReference type="InParanoid" id="A0A2G5DBI6"/>
<dbReference type="InterPro" id="IPR050843">
    <property type="entry name" value="Glycosyl_Hydrlase_38"/>
</dbReference>
<reference evidence="2 3" key="1">
    <citation type="submission" date="2017-09" db="EMBL/GenBank/DDBJ databases">
        <title>WGS assembly of Aquilegia coerulea Goldsmith.</title>
        <authorList>
            <person name="Hodges S."/>
            <person name="Kramer E."/>
            <person name="Nordborg M."/>
            <person name="Tomkins J."/>
            <person name="Borevitz J."/>
            <person name="Derieg N."/>
            <person name="Yan J."/>
            <person name="Mihaltcheva S."/>
            <person name="Hayes R.D."/>
            <person name="Rokhsar D."/>
        </authorList>
    </citation>
    <scope>NUCLEOTIDE SEQUENCE [LARGE SCALE GENOMIC DNA]</scope>
    <source>
        <strain evidence="3">cv. Goldsmith</strain>
    </source>
</reference>
<dbReference type="STRING" id="218851.A0A2G5DBI6"/>
<dbReference type="GO" id="GO:0004559">
    <property type="term" value="F:alpha-mannosidase activity"/>
    <property type="evidence" value="ECO:0007669"/>
    <property type="project" value="InterPro"/>
</dbReference>
<gene>
    <name evidence="2" type="ORF">AQUCO_02400144v1</name>
</gene>